<dbReference type="AlphaFoldDB" id="A0A7W2HJB8"/>
<feature type="compositionally biased region" description="Basic residues" evidence="1">
    <location>
        <begin position="104"/>
        <end position="119"/>
    </location>
</feature>
<evidence type="ECO:0000313" key="3">
    <source>
        <dbReference type="EMBL" id="MBA4865936.1"/>
    </source>
</evidence>
<protein>
    <submittedName>
        <fullName evidence="3">Uncharacterized protein</fullName>
    </submittedName>
</protein>
<evidence type="ECO:0000313" key="4">
    <source>
        <dbReference type="Proteomes" id="UP000586976"/>
    </source>
</evidence>
<dbReference type="Proteomes" id="UP000586976">
    <property type="component" value="Unassembled WGS sequence"/>
</dbReference>
<evidence type="ECO:0000256" key="2">
    <source>
        <dbReference type="SAM" id="Phobius"/>
    </source>
</evidence>
<keyword evidence="2" id="KW-1133">Transmembrane helix</keyword>
<feature type="transmembrane region" description="Helical" evidence="2">
    <location>
        <begin position="169"/>
        <end position="187"/>
    </location>
</feature>
<keyword evidence="2" id="KW-0472">Membrane</keyword>
<dbReference type="EMBL" id="JACEQY010000049">
    <property type="protein sequence ID" value="MBA4865936.1"/>
    <property type="molecule type" value="Genomic_DNA"/>
</dbReference>
<proteinExistence type="predicted"/>
<feature type="region of interest" description="Disordered" evidence="1">
    <location>
        <begin position="1"/>
        <end position="126"/>
    </location>
</feature>
<evidence type="ECO:0000256" key="1">
    <source>
        <dbReference type="SAM" id="MobiDB-lite"/>
    </source>
</evidence>
<feature type="transmembrane region" description="Helical" evidence="2">
    <location>
        <begin position="143"/>
        <end position="163"/>
    </location>
</feature>
<name>A0A7W2HJB8_9ACTN</name>
<feature type="transmembrane region" description="Helical" evidence="2">
    <location>
        <begin position="194"/>
        <end position="216"/>
    </location>
</feature>
<gene>
    <name evidence="3" type="ORF">H1V43_32245</name>
</gene>
<keyword evidence="2" id="KW-0812">Transmembrane</keyword>
<comment type="caution">
    <text evidence="3">The sequence shown here is derived from an EMBL/GenBank/DDBJ whole genome shotgun (WGS) entry which is preliminary data.</text>
</comment>
<reference evidence="3 4" key="1">
    <citation type="submission" date="2020-07" db="EMBL/GenBank/DDBJ databases">
        <title>Streptomyces isolated from Indian soil.</title>
        <authorList>
            <person name="Mandal S."/>
            <person name="Maiti P.K."/>
        </authorList>
    </citation>
    <scope>NUCLEOTIDE SEQUENCE [LARGE SCALE GENOMIC DNA]</scope>
    <source>
        <strain evidence="3 4">PSKA54</strain>
    </source>
</reference>
<sequence length="224" mass="25339">MSGTTPGADELRMRHILRRRGVGPDAEAPTMPTTPEAEPAPDPDDWWDRLYADDEPKTEPEPHQAPRRSDSWRAKPAADEDDEPDEDDDEDETDDEAHDETPARKPKRRTRKQPSRRSPRQSLLDTWDRTPPRLKWLAYHGSAAYMGWELSLVNWSTYVTAWIADTGLISVQACVWYGIGLATVALYRRAGRWWWPVAWLASIPASSAVVGVLLYAPNSQGILP</sequence>
<keyword evidence="4" id="KW-1185">Reference proteome</keyword>
<dbReference type="RefSeq" id="WP_181867373.1">
    <property type="nucleotide sequence ID" value="NZ_JACEQY010000049.1"/>
</dbReference>
<feature type="compositionally biased region" description="Basic and acidic residues" evidence="1">
    <location>
        <begin position="46"/>
        <end position="78"/>
    </location>
</feature>
<organism evidence="3 4">
    <name type="scientific">Streptomyces himalayensis subsp. aureolus</name>
    <dbReference type="NCBI Taxonomy" id="2758039"/>
    <lineage>
        <taxon>Bacteria</taxon>
        <taxon>Bacillati</taxon>
        <taxon>Actinomycetota</taxon>
        <taxon>Actinomycetes</taxon>
        <taxon>Kitasatosporales</taxon>
        <taxon>Streptomycetaceae</taxon>
        <taxon>Streptomyces</taxon>
        <taxon>Streptomyces himalayensis</taxon>
    </lineage>
</organism>
<accession>A0A7W2HJB8</accession>
<feature type="compositionally biased region" description="Low complexity" evidence="1">
    <location>
        <begin position="24"/>
        <end position="37"/>
    </location>
</feature>
<feature type="compositionally biased region" description="Acidic residues" evidence="1">
    <location>
        <begin position="79"/>
        <end position="98"/>
    </location>
</feature>